<dbReference type="GO" id="GO:0000712">
    <property type="term" value="P:resolution of meiotic recombination intermediates"/>
    <property type="evidence" value="ECO:0007669"/>
    <property type="project" value="TreeGrafter"/>
</dbReference>
<evidence type="ECO:0000256" key="3">
    <source>
        <dbReference type="ARBA" id="ARBA00010015"/>
    </source>
</evidence>
<dbReference type="GO" id="GO:0046872">
    <property type="term" value="F:metal ion binding"/>
    <property type="evidence" value="ECO:0007669"/>
    <property type="project" value="UniProtKB-UniRule"/>
</dbReference>
<evidence type="ECO:0000256" key="4">
    <source>
        <dbReference type="ARBA" id="ARBA00017114"/>
    </source>
</evidence>
<keyword evidence="6 16" id="KW-0479">Metal-binding</keyword>
<dbReference type="EMBL" id="FQNC01000043">
    <property type="protein sequence ID" value="SGY45254.1"/>
    <property type="molecule type" value="Genomic_DNA"/>
</dbReference>
<evidence type="ECO:0000256" key="14">
    <source>
        <dbReference type="ARBA" id="ARBA00023254"/>
    </source>
</evidence>
<comment type="function">
    <text evidence="15 16">Interacts with EME1 to form a DNA structure-specific endonuclease with substrate preference for branched DNA structures with a 5'-end at the branch nick. Typical substrates include 3'-flap structures, D-loops, replication forks and nicked Holliday junctions. May be required in mitosis for the processing of stalled or collapsed replication fork intermediates. May be required in meiosis for the repair of meiosis-specific double strand breaks subsequent to single-end invasion (SEI).</text>
</comment>
<dbReference type="Pfam" id="PF21136">
    <property type="entry name" value="WHD_MUS81"/>
    <property type="match status" value="1"/>
</dbReference>
<dbReference type="Proteomes" id="UP000249464">
    <property type="component" value="Unassembled WGS sequence"/>
</dbReference>
<evidence type="ECO:0000313" key="19">
    <source>
        <dbReference type="EMBL" id="SGY45254.1"/>
    </source>
</evidence>
<dbReference type="PANTHER" id="PTHR13451">
    <property type="entry name" value="CLASS II CROSSOVER JUNCTION ENDONUCLEASE MUS81"/>
    <property type="match status" value="1"/>
</dbReference>
<feature type="region of interest" description="Disordered" evidence="17">
    <location>
        <begin position="385"/>
        <end position="472"/>
    </location>
</feature>
<evidence type="ECO:0000256" key="6">
    <source>
        <dbReference type="ARBA" id="ARBA00022723"/>
    </source>
</evidence>
<dbReference type="GO" id="GO:0000727">
    <property type="term" value="P:double-strand break repair via break-induced replication"/>
    <property type="evidence" value="ECO:0007669"/>
    <property type="project" value="UniProtKB-UniRule"/>
</dbReference>
<comment type="subunit">
    <text evidence="16">Interacts with EME1.</text>
</comment>
<evidence type="ECO:0000256" key="7">
    <source>
        <dbReference type="ARBA" id="ARBA00022759"/>
    </source>
</evidence>
<evidence type="ECO:0000256" key="11">
    <source>
        <dbReference type="ARBA" id="ARBA00023172"/>
    </source>
</evidence>
<feature type="domain" description="ERCC4" evidence="18">
    <location>
        <begin position="839"/>
        <end position="944"/>
    </location>
</feature>
<gene>
    <name evidence="19" type="primary">BQ5605_C001g00268</name>
    <name evidence="19" type="ORF">BQ5605_C001G00268</name>
</gene>
<dbReference type="Gene3D" id="1.10.150.110">
    <property type="entry name" value="DNA polymerase beta, N-terminal domain-like"/>
    <property type="match status" value="1"/>
</dbReference>
<dbReference type="GO" id="GO:0031573">
    <property type="term" value="P:mitotic intra-S DNA damage checkpoint signaling"/>
    <property type="evidence" value="ECO:0007669"/>
    <property type="project" value="TreeGrafter"/>
</dbReference>
<feature type="compositionally biased region" description="Acidic residues" evidence="17">
    <location>
        <begin position="419"/>
        <end position="429"/>
    </location>
</feature>
<evidence type="ECO:0000256" key="12">
    <source>
        <dbReference type="ARBA" id="ARBA00023204"/>
    </source>
</evidence>
<organism evidence="19 20">
    <name type="scientific">Microbotryum silenes-dioicae</name>
    <dbReference type="NCBI Taxonomy" id="796604"/>
    <lineage>
        <taxon>Eukaryota</taxon>
        <taxon>Fungi</taxon>
        <taxon>Dikarya</taxon>
        <taxon>Basidiomycota</taxon>
        <taxon>Pucciniomycotina</taxon>
        <taxon>Microbotryomycetes</taxon>
        <taxon>Microbotryales</taxon>
        <taxon>Microbotryaceae</taxon>
        <taxon>Microbotryum</taxon>
    </lineage>
</organism>
<feature type="compositionally biased region" description="Basic and acidic residues" evidence="17">
    <location>
        <begin position="546"/>
        <end position="558"/>
    </location>
</feature>
<dbReference type="GO" id="GO:0008821">
    <property type="term" value="F:crossover junction DNA endonuclease activity"/>
    <property type="evidence" value="ECO:0007669"/>
    <property type="project" value="UniProtKB-UniRule"/>
</dbReference>
<dbReference type="Gene3D" id="3.40.50.10130">
    <property type="match status" value="1"/>
</dbReference>
<keyword evidence="9 16" id="KW-0378">Hydrolase</keyword>
<evidence type="ECO:0000256" key="10">
    <source>
        <dbReference type="ARBA" id="ARBA00022842"/>
    </source>
</evidence>
<evidence type="ECO:0000256" key="15">
    <source>
        <dbReference type="ARBA" id="ARBA00058015"/>
    </source>
</evidence>
<dbReference type="Gene3D" id="1.10.150.670">
    <property type="entry name" value="Crossover junction endonuclease EME1, DNA-binding domain"/>
    <property type="match status" value="1"/>
</dbReference>
<feature type="region of interest" description="Disordered" evidence="17">
    <location>
        <begin position="541"/>
        <end position="565"/>
    </location>
</feature>
<protein>
    <recommendedName>
        <fullName evidence="4 16">Crossover junction endonuclease MUS81</fullName>
        <ecNumber evidence="16">3.1.22.-</ecNumber>
    </recommendedName>
</protein>
<dbReference type="CDD" id="cd20074">
    <property type="entry name" value="XPF_nuclease_Mus81"/>
    <property type="match status" value="1"/>
</dbReference>
<dbReference type="AlphaFoldDB" id="A0A2X0M6S2"/>
<dbReference type="EC" id="3.1.22.-" evidence="16"/>
<keyword evidence="12 16" id="KW-0234">DNA repair</keyword>
<evidence type="ECO:0000256" key="17">
    <source>
        <dbReference type="SAM" id="MobiDB-lite"/>
    </source>
</evidence>
<dbReference type="GO" id="GO:0048476">
    <property type="term" value="C:Holliday junction resolvase complex"/>
    <property type="evidence" value="ECO:0007669"/>
    <property type="project" value="UniProtKB-UniRule"/>
</dbReference>
<dbReference type="GO" id="GO:0006308">
    <property type="term" value="P:DNA catabolic process"/>
    <property type="evidence" value="ECO:0007669"/>
    <property type="project" value="UniProtKB-UniRule"/>
</dbReference>
<proteinExistence type="inferred from homology"/>
<comment type="cofactor">
    <cofactor evidence="1 16">
        <name>Mg(2+)</name>
        <dbReference type="ChEBI" id="CHEBI:18420"/>
    </cofactor>
</comment>
<dbReference type="InterPro" id="IPR042530">
    <property type="entry name" value="EME1/EME2_C"/>
</dbReference>
<keyword evidence="7 16" id="KW-0255">Endonuclease</keyword>
<evidence type="ECO:0000256" key="8">
    <source>
        <dbReference type="ARBA" id="ARBA00022763"/>
    </source>
</evidence>
<dbReference type="GO" id="GO:0003677">
    <property type="term" value="F:DNA binding"/>
    <property type="evidence" value="ECO:0007669"/>
    <property type="project" value="UniProtKB-UniRule"/>
</dbReference>
<feature type="region of interest" description="Disordered" evidence="17">
    <location>
        <begin position="665"/>
        <end position="720"/>
    </location>
</feature>
<dbReference type="GO" id="GO:0005634">
    <property type="term" value="C:nucleus"/>
    <property type="evidence" value="ECO:0007669"/>
    <property type="project" value="UniProtKB-SubCell"/>
</dbReference>
<dbReference type="Pfam" id="PF02732">
    <property type="entry name" value="ERCC4"/>
    <property type="match status" value="1"/>
</dbReference>
<dbReference type="InterPro" id="IPR027421">
    <property type="entry name" value="DNA_pol_lamdba_lyase_dom_sf"/>
</dbReference>
<evidence type="ECO:0000256" key="1">
    <source>
        <dbReference type="ARBA" id="ARBA00001946"/>
    </source>
</evidence>
<comment type="subcellular location">
    <subcellularLocation>
        <location evidence="2 16">Nucleus</location>
    </subcellularLocation>
</comment>
<keyword evidence="11 16" id="KW-0233">DNA recombination</keyword>
<feature type="compositionally biased region" description="Low complexity" evidence="17">
    <location>
        <begin position="125"/>
        <end position="137"/>
    </location>
</feature>
<sequence length="1154" mass="125968">MAPRVVPGNPQWIEWIRTLELAAEEKGSRAANSWAKVRPASHSTRSCSRLTLVSLRSPSLDAFRPPTQARRSFEKCPIVFNHPDEALQLEGVGRKTVETLLHKITEECSVGMPLPERATVPRRVGAAAKGAVAPPVRDATTGNAVPGPSRKRPNSGSVALQEAAEDQLREARRRRLLGLPPEPSSSPSHHQHHSAVAYALARNENVNAAAGLARSRKAAVPKAYVPRRGSGSYAILLALYKSCSYDEPQVWTTKAKLMEEASEFSETPMDRPMAARNGGTEAGTGFYSAWNGMTTLISKELVSCDNKRPIKYSLTDAGYALADSLAEAAGMAKHVRGPGPAPVLWNAPPPPPPPGVARSFQENFVAGGTAGHRLGCAASAIDLASVGPTGRFPNNAHRTRPRSPPLFADLGRMGHDEARSEDDDDDPEFAEQMRQAKALSRQESQHPSSSSSTVMNRDLMNLRPSPPPLPASRPFFDSSLDGRRAVSGHYAAALPAAPGVPAAGNVDLPFEYYYLDESESCTDSTLPLPWPQDIAEPAFPTTPHHSAADARVTRRDQAEVGQEEGTLAPMYRIEYRTAQALHQMTRSVLRSTTLARGTPLPGGRTITGYLRGRVANSVAPGFPSMSVAAFSTAVAASSTARTQFPEMNLLAGYKECPPPLDKDAMYAPPPSVRWLRGDPPLQPPSVARRPADAASTSRATTLDCDGKQDAGSYGTSSPNLSSSRIAAASLISHTTASLPVPLGDRYGPADTAGLSTRLDRTHQKLPPAVVLSRADAPAGRPLARTSSSQNPLLASFDQFPNPLINRHPLDPVKDHVATVPYVHHPFSAKVLLAGTFRVMLIIDSREVGLPMRGKRTEMIKSLEKENVPCDRRMLPLGDMIWVARPINSFGQPTGEDDVVLDAIVERKRLDDLCHSIIDGRYVSQKIRLKDSAISHRIYLIEKYDDKSQFGKAIWTCKSQLQINDGFYVHESGSFKDTITYLKMQTQIVREQYERANKSTSTHQSQDLLVIPDTSIDRPTYLSMQRHLQATSPAYRYLTTYRAFEELNKADAALTLRAQWARMLSCVSGLSAEKTVQFIGRWSTPMQFFAEGSEWSRIVKEDSFVAVEGKPVPKRARKEEDFVVEHLEDVGARGIKGKLGSKVWKLFQTGTAYAE</sequence>
<dbReference type="PANTHER" id="PTHR13451:SF0">
    <property type="entry name" value="CROSSOVER JUNCTION ENDONUCLEASE MUS81"/>
    <property type="match status" value="1"/>
</dbReference>
<reference evidence="19 20" key="1">
    <citation type="submission" date="2016-11" db="EMBL/GenBank/DDBJ databases">
        <authorList>
            <person name="Jaros S."/>
            <person name="Januszkiewicz K."/>
            <person name="Wedrychowicz H."/>
        </authorList>
    </citation>
    <scope>NUCLEOTIDE SEQUENCE [LARGE SCALE GENOMIC DNA]</scope>
</reference>
<dbReference type="InterPro" id="IPR036388">
    <property type="entry name" value="WH-like_DNA-bd_sf"/>
</dbReference>
<comment type="similarity">
    <text evidence="3 16">Belongs to the XPF family.</text>
</comment>
<evidence type="ECO:0000256" key="16">
    <source>
        <dbReference type="RuleBase" id="RU369042"/>
    </source>
</evidence>
<evidence type="ECO:0000259" key="18">
    <source>
        <dbReference type="SMART" id="SM00891"/>
    </source>
</evidence>
<name>A0A2X0M6S2_9BASI</name>
<keyword evidence="14" id="KW-0469">Meiosis</keyword>
<keyword evidence="5 16" id="KW-0540">Nuclease</keyword>
<feature type="region of interest" description="Disordered" evidence="17">
    <location>
        <begin position="125"/>
        <end position="167"/>
    </location>
</feature>
<dbReference type="CDD" id="cd21036">
    <property type="entry name" value="WH_MUS81"/>
    <property type="match status" value="1"/>
</dbReference>
<evidence type="ECO:0000256" key="5">
    <source>
        <dbReference type="ARBA" id="ARBA00022722"/>
    </source>
</evidence>
<dbReference type="InterPro" id="IPR047416">
    <property type="entry name" value="XPF_nuclease_Mus81"/>
</dbReference>
<dbReference type="InterPro" id="IPR033309">
    <property type="entry name" value="Mus81"/>
</dbReference>
<keyword evidence="8 16" id="KW-0227">DNA damage</keyword>
<dbReference type="STRING" id="796604.A0A2X0M6S2"/>
<dbReference type="InterPro" id="IPR011335">
    <property type="entry name" value="Restrct_endonuc-II-like"/>
</dbReference>
<keyword evidence="13 16" id="KW-0539">Nucleus</keyword>
<evidence type="ECO:0000313" key="20">
    <source>
        <dbReference type="Proteomes" id="UP000249464"/>
    </source>
</evidence>
<keyword evidence="10 16" id="KW-0460">Magnesium</keyword>
<dbReference type="SMART" id="SM00891">
    <property type="entry name" value="ERCC4"/>
    <property type="match status" value="1"/>
</dbReference>
<dbReference type="GO" id="GO:0048257">
    <property type="term" value="F:3'-flap endonuclease activity"/>
    <property type="evidence" value="ECO:0007669"/>
    <property type="project" value="TreeGrafter"/>
</dbReference>
<evidence type="ECO:0000256" key="2">
    <source>
        <dbReference type="ARBA" id="ARBA00004123"/>
    </source>
</evidence>
<keyword evidence="20" id="KW-1185">Reference proteome</keyword>
<evidence type="ECO:0000256" key="13">
    <source>
        <dbReference type="ARBA" id="ARBA00023242"/>
    </source>
</evidence>
<dbReference type="FunFam" id="3.40.50.10130:FF:000005">
    <property type="entry name" value="crossover junction endonuclease MUS81 isoform X1"/>
    <property type="match status" value="1"/>
</dbReference>
<accession>A0A2X0M6S2</accession>
<dbReference type="InterPro" id="IPR047417">
    <property type="entry name" value="WHD_MUS81"/>
</dbReference>
<dbReference type="Gene3D" id="1.10.10.10">
    <property type="entry name" value="Winged helix-like DNA-binding domain superfamily/Winged helix DNA-binding domain"/>
    <property type="match status" value="1"/>
</dbReference>
<dbReference type="InterPro" id="IPR006166">
    <property type="entry name" value="ERCC4_domain"/>
</dbReference>
<evidence type="ECO:0000256" key="9">
    <source>
        <dbReference type="ARBA" id="ARBA00022801"/>
    </source>
</evidence>
<dbReference type="SUPFAM" id="SSF52980">
    <property type="entry name" value="Restriction endonuclease-like"/>
    <property type="match status" value="1"/>
</dbReference>